<accession>A0A1D2M2E7</accession>
<dbReference type="InterPro" id="IPR036396">
    <property type="entry name" value="Cyt_P450_sf"/>
</dbReference>
<evidence type="ECO:0000256" key="6">
    <source>
        <dbReference type="ARBA" id="ARBA00023004"/>
    </source>
</evidence>
<dbReference type="PROSITE" id="PS00086">
    <property type="entry name" value="CYTOCHROME_P450"/>
    <property type="match status" value="1"/>
</dbReference>
<feature type="transmembrane region" description="Helical" evidence="10">
    <location>
        <begin position="53"/>
        <end position="73"/>
    </location>
</feature>
<comment type="cofactor">
    <cofactor evidence="1 8">
        <name>heme</name>
        <dbReference type="ChEBI" id="CHEBI:30413"/>
    </cofactor>
</comment>
<comment type="caution">
    <text evidence="11">The sequence shown here is derived from an EMBL/GenBank/DDBJ whole genome shotgun (WGS) entry which is preliminary data.</text>
</comment>
<keyword evidence="6 8" id="KW-0408">Iron</keyword>
<evidence type="ECO:0000256" key="5">
    <source>
        <dbReference type="ARBA" id="ARBA00023002"/>
    </source>
</evidence>
<dbReference type="Pfam" id="PF00067">
    <property type="entry name" value="p450"/>
    <property type="match status" value="1"/>
</dbReference>
<keyword evidence="12" id="KW-1185">Reference proteome</keyword>
<dbReference type="Gene3D" id="1.10.630.10">
    <property type="entry name" value="Cytochrome P450"/>
    <property type="match status" value="1"/>
</dbReference>
<keyword evidence="10" id="KW-0812">Transmembrane</keyword>
<comment type="similarity">
    <text evidence="2 9">Belongs to the cytochrome P450 family.</text>
</comment>
<dbReference type="InterPro" id="IPR050182">
    <property type="entry name" value="Cytochrome_P450_fam2"/>
</dbReference>
<dbReference type="GO" id="GO:0005737">
    <property type="term" value="C:cytoplasm"/>
    <property type="evidence" value="ECO:0007669"/>
    <property type="project" value="TreeGrafter"/>
</dbReference>
<protein>
    <submittedName>
        <fullName evidence="11">Methyl farnesoate epoxidase</fullName>
    </submittedName>
</protein>
<keyword evidence="4 8" id="KW-0479">Metal-binding</keyword>
<sequence>MSELQSVYSFFTIIRNLQILFMKTHQSVRSRRCNQASISFCVPHQFANYIVKMLDIANTILVGLLLLLLIVFLNENFLKARKNLAPGPLCFPFLGNLIQIAWINSKEPHLAFSRLAEVYGNIFSFQMGSVYSVVINSFELMEEYLHKPEFSDRYFNAWLAERTWHKRLGIIFAKYPEPWHQLRRFSLRSLKDFGLGKRSRMHSNIHDELFDIVSELKRSVKETNGIHSFDDYFTVSALNVVWSLLAGRRYEHSDPTLLRLTKMFKDSLESCNFGNSLPFAFPEWRNWFPDWTGMSTQRRCAKETNTFFQEFVDKRKMLGVYKIRPENLVDEFLYEIDKQMEELGADDENVFTEQQLIIVMSDFFIAGSETTSNTLAWCILHLLRNPKVQEKLQNEIDSLVPKETLLDVEHESKLHYVRATLAETHRMASIFPMMVPRAVTKDTFCGKFLIPKGTYVIGNLHAIHHERSYWKDPDNFRPERFLDESGKFRSDPRLKPFGFGKRACLGEPIAAMTLIHYLATLMQNFTFLPVPSQPLPTLSPIIGVTSAPRKFQALVKCR</sequence>
<dbReference type="OrthoDB" id="3934656at2759"/>
<dbReference type="GO" id="GO:0006082">
    <property type="term" value="P:organic acid metabolic process"/>
    <property type="evidence" value="ECO:0007669"/>
    <property type="project" value="TreeGrafter"/>
</dbReference>
<dbReference type="OMA" id="HAIHHER"/>
<dbReference type="PANTHER" id="PTHR24300:SF376">
    <property type="entry name" value="CYTOCHROME P450 15A1"/>
    <property type="match status" value="1"/>
</dbReference>
<dbReference type="EMBL" id="LJIJ01006053">
    <property type="protein sequence ID" value="ODM87145.1"/>
    <property type="molecule type" value="Genomic_DNA"/>
</dbReference>
<evidence type="ECO:0000256" key="8">
    <source>
        <dbReference type="PIRSR" id="PIRSR602401-1"/>
    </source>
</evidence>
<dbReference type="InterPro" id="IPR017972">
    <property type="entry name" value="Cyt_P450_CS"/>
</dbReference>
<evidence type="ECO:0000256" key="2">
    <source>
        <dbReference type="ARBA" id="ARBA00010617"/>
    </source>
</evidence>
<evidence type="ECO:0000313" key="11">
    <source>
        <dbReference type="EMBL" id="ODM87145.1"/>
    </source>
</evidence>
<dbReference type="AlphaFoldDB" id="A0A1D2M2E7"/>
<dbReference type="GO" id="GO:0005506">
    <property type="term" value="F:iron ion binding"/>
    <property type="evidence" value="ECO:0007669"/>
    <property type="project" value="InterPro"/>
</dbReference>
<dbReference type="InterPro" id="IPR001128">
    <property type="entry name" value="Cyt_P450"/>
</dbReference>
<keyword evidence="5 9" id="KW-0560">Oxidoreductase</keyword>
<name>A0A1D2M2E7_ORCCI</name>
<proteinExistence type="inferred from homology"/>
<evidence type="ECO:0000256" key="3">
    <source>
        <dbReference type="ARBA" id="ARBA00022617"/>
    </source>
</evidence>
<dbReference type="GO" id="GO:0008395">
    <property type="term" value="F:steroid hydroxylase activity"/>
    <property type="evidence" value="ECO:0007669"/>
    <property type="project" value="TreeGrafter"/>
</dbReference>
<evidence type="ECO:0000313" key="12">
    <source>
        <dbReference type="Proteomes" id="UP000094527"/>
    </source>
</evidence>
<dbReference type="GO" id="GO:0006805">
    <property type="term" value="P:xenobiotic metabolic process"/>
    <property type="evidence" value="ECO:0007669"/>
    <property type="project" value="TreeGrafter"/>
</dbReference>
<evidence type="ECO:0000256" key="1">
    <source>
        <dbReference type="ARBA" id="ARBA00001971"/>
    </source>
</evidence>
<dbReference type="PRINTS" id="PR00385">
    <property type="entry name" value="P450"/>
</dbReference>
<dbReference type="STRING" id="48709.A0A1D2M2E7"/>
<keyword evidence="10" id="KW-1133">Transmembrane helix</keyword>
<dbReference type="InterPro" id="IPR002401">
    <property type="entry name" value="Cyt_P450_E_grp-I"/>
</dbReference>
<feature type="binding site" description="axial binding residue" evidence="8">
    <location>
        <position position="504"/>
    </location>
    <ligand>
        <name>heme</name>
        <dbReference type="ChEBI" id="CHEBI:30413"/>
    </ligand>
    <ligandPart>
        <name>Fe</name>
        <dbReference type="ChEBI" id="CHEBI:18248"/>
    </ligandPart>
</feature>
<evidence type="ECO:0000256" key="4">
    <source>
        <dbReference type="ARBA" id="ARBA00022723"/>
    </source>
</evidence>
<dbReference type="FunFam" id="1.10.630.10:FF:000036">
    <property type="entry name" value="CYtochrome P450 family"/>
    <property type="match status" value="1"/>
</dbReference>
<dbReference type="PRINTS" id="PR00463">
    <property type="entry name" value="EP450I"/>
</dbReference>
<dbReference type="Proteomes" id="UP000094527">
    <property type="component" value="Unassembled WGS sequence"/>
</dbReference>
<keyword evidence="10" id="KW-0472">Membrane</keyword>
<keyword evidence="7 9" id="KW-0503">Monooxygenase</keyword>
<gene>
    <name evidence="11" type="ORF">Ocin01_19537</name>
</gene>
<dbReference type="SUPFAM" id="SSF48264">
    <property type="entry name" value="Cytochrome P450"/>
    <property type="match status" value="1"/>
</dbReference>
<reference evidence="11 12" key="1">
    <citation type="journal article" date="2016" name="Genome Biol. Evol.">
        <title>Gene Family Evolution Reflects Adaptation to Soil Environmental Stressors in the Genome of the Collembolan Orchesella cincta.</title>
        <authorList>
            <person name="Faddeeva-Vakhrusheva A."/>
            <person name="Derks M.F."/>
            <person name="Anvar S.Y."/>
            <person name="Agamennone V."/>
            <person name="Suring W."/>
            <person name="Smit S."/>
            <person name="van Straalen N.M."/>
            <person name="Roelofs D."/>
        </authorList>
    </citation>
    <scope>NUCLEOTIDE SEQUENCE [LARGE SCALE GENOMIC DNA]</scope>
    <source>
        <tissue evidence="11">Mixed pool</tissue>
    </source>
</reference>
<evidence type="ECO:0000256" key="7">
    <source>
        <dbReference type="ARBA" id="ARBA00023033"/>
    </source>
</evidence>
<evidence type="ECO:0000256" key="10">
    <source>
        <dbReference type="SAM" id="Phobius"/>
    </source>
</evidence>
<evidence type="ECO:0000256" key="9">
    <source>
        <dbReference type="RuleBase" id="RU000461"/>
    </source>
</evidence>
<organism evidence="11 12">
    <name type="scientific">Orchesella cincta</name>
    <name type="common">Springtail</name>
    <name type="synonym">Podura cincta</name>
    <dbReference type="NCBI Taxonomy" id="48709"/>
    <lineage>
        <taxon>Eukaryota</taxon>
        <taxon>Metazoa</taxon>
        <taxon>Ecdysozoa</taxon>
        <taxon>Arthropoda</taxon>
        <taxon>Hexapoda</taxon>
        <taxon>Collembola</taxon>
        <taxon>Entomobryomorpha</taxon>
        <taxon>Entomobryoidea</taxon>
        <taxon>Orchesellidae</taxon>
        <taxon>Orchesellinae</taxon>
        <taxon>Orchesella</taxon>
    </lineage>
</organism>
<dbReference type="GO" id="GO:0016712">
    <property type="term" value="F:oxidoreductase activity, acting on paired donors, with incorporation or reduction of molecular oxygen, reduced flavin or flavoprotein as one donor, and incorporation of one atom of oxygen"/>
    <property type="evidence" value="ECO:0007669"/>
    <property type="project" value="TreeGrafter"/>
</dbReference>
<keyword evidence="3 8" id="KW-0349">Heme</keyword>
<dbReference type="GO" id="GO:0020037">
    <property type="term" value="F:heme binding"/>
    <property type="evidence" value="ECO:0007669"/>
    <property type="project" value="InterPro"/>
</dbReference>
<dbReference type="PANTHER" id="PTHR24300">
    <property type="entry name" value="CYTOCHROME P450 508A4-RELATED"/>
    <property type="match status" value="1"/>
</dbReference>